<dbReference type="InterPro" id="IPR003347">
    <property type="entry name" value="JmjC_dom"/>
</dbReference>
<accession>A0A0D3JDY8</accession>
<keyword evidence="4" id="KW-1185">Reference proteome</keyword>
<keyword evidence="1" id="KW-0732">Signal</keyword>
<dbReference type="Gene3D" id="2.60.120.650">
    <property type="entry name" value="Cupin"/>
    <property type="match status" value="1"/>
</dbReference>
<reference evidence="4" key="1">
    <citation type="journal article" date="2013" name="Nature">
        <title>Pan genome of the phytoplankton Emiliania underpins its global distribution.</title>
        <authorList>
            <person name="Read B.A."/>
            <person name="Kegel J."/>
            <person name="Klute M.J."/>
            <person name="Kuo A."/>
            <person name="Lefebvre S.C."/>
            <person name="Maumus F."/>
            <person name="Mayer C."/>
            <person name="Miller J."/>
            <person name="Monier A."/>
            <person name="Salamov A."/>
            <person name="Young J."/>
            <person name="Aguilar M."/>
            <person name="Claverie J.M."/>
            <person name="Frickenhaus S."/>
            <person name="Gonzalez K."/>
            <person name="Herman E.K."/>
            <person name="Lin Y.C."/>
            <person name="Napier J."/>
            <person name="Ogata H."/>
            <person name="Sarno A.F."/>
            <person name="Shmutz J."/>
            <person name="Schroeder D."/>
            <person name="de Vargas C."/>
            <person name="Verret F."/>
            <person name="von Dassow P."/>
            <person name="Valentin K."/>
            <person name="Van de Peer Y."/>
            <person name="Wheeler G."/>
            <person name="Dacks J.B."/>
            <person name="Delwiche C.F."/>
            <person name="Dyhrman S.T."/>
            <person name="Glockner G."/>
            <person name="John U."/>
            <person name="Richards T."/>
            <person name="Worden A.Z."/>
            <person name="Zhang X."/>
            <person name="Grigoriev I.V."/>
            <person name="Allen A.E."/>
            <person name="Bidle K."/>
            <person name="Borodovsky M."/>
            <person name="Bowler C."/>
            <person name="Brownlee C."/>
            <person name="Cock J.M."/>
            <person name="Elias M."/>
            <person name="Gladyshev V.N."/>
            <person name="Groth M."/>
            <person name="Guda C."/>
            <person name="Hadaegh A."/>
            <person name="Iglesias-Rodriguez M.D."/>
            <person name="Jenkins J."/>
            <person name="Jones B.M."/>
            <person name="Lawson T."/>
            <person name="Leese F."/>
            <person name="Lindquist E."/>
            <person name="Lobanov A."/>
            <person name="Lomsadze A."/>
            <person name="Malik S.B."/>
            <person name="Marsh M.E."/>
            <person name="Mackinder L."/>
            <person name="Mock T."/>
            <person name="Mueller-Roeber B."/>
            <person name="Pagarete A."/>
            <person name="Parker M."/>
            <person name="Probert I."/>
            <person name="Quesneville H."/>
            <person name="Raines C."/>
            <person name="Rensing S.A."/>
            <person name="Riano-Pachon D.M."/>
            <person name="Richier S."/>
            <person name="Rokitta S."/>
            <person name="Shiraiwa Y."/>
            <person name="Soanes D.M."/>
            <person name="van der Giezen M."/>
            <person name="Wahlund T.M."/>
            <person name="Williams B."/>
            <person name="Wilson W."/>
            <person name="Wolfe G."/>
            <person name="Wurch L.L."/>
        </authorList>
    </citation>
    <scope>NUCLEOTIDE SEQUENCE</scope>
</reference>
<dbReference type="RefSeq" id="XP_005774152.1">
    <property type="nucleotide sequence ID" value="XM_005774095.1"/>
</dbReference>
<dbReference type="AlphaFoldDB" id="A0A0D3JDY8"/>
<dbReference type="Proteomes" id="UP000013827">
    <property type="component" value="Unassembled WGS sequence"/>
</dbReference>
<sequence>MKPSQLVLATVCAAIACARLVTFENAADLTFFGGMPCSLDLWHAVRGAPSPSLLKLPCDQMDRAFDADRPILFEGCIPDGVGLTDVGYFPEEAQNLFAPCNGKIQRHFEFVGADNKSKQIIEQVPCSPSTLREKIASFDGHDIDRDGNYFEVHTRMATAAERKRLDETLHATMAVPEALSVDRMTAPVVTHFFHAGRTAVYYLHAHMDRFLSFCLQEEKRWTLVAPQFFGHFEHRWSGNAEMMLREKSAAPRLEVTQRRGDVLFVPPWWIHETRVAPGTKNFGMNLHWMSRGQVLGYLASLHSVLGNPAWFFSEHEAQSPPSHPRGAAAGLAAALAASSRITPLKR</sequence>
<dbReference type="PROSITE" id="PS51184">
    <property type="entry name" value="JMJC"/>
    <property type="match status" value="1"/>
</dbReference>
<evidence type="ECO:0000313" key="4">
    <source>
        <dbReference type="Proteomes" id="UP000013827"/>
    </source>
</evidence>
<protein>
    <recommendedName>
        <fullName evidence="2">JmjC domain-containing protein</fullName>
    </recommendedName>
</protein>
<evidence type="ECO:0000259" key="2">
    <source>
        <dbReference type="PROSITE" id="PS51184"/>
    </source>
</evidence>
<proteinExistence type="predicted"/>
<dbReference type="GeneID" id="17267230"/>
<evidence type="ECO:0000256" key="1">
    <source>
        <dbReference type="SAM" id="SignalP"/>
    </source>
</evidence>
<dbReference type="eggNOG" id="ENOG502SIEU">
    <property type="taxonomic scope" value="Eukaryota"/>
</dbReference>
<evidence type="ECO:0000313" key="3">
    <source>
        <dbReference type="EnsemblProtists" id="EOD21723"/>
    </source>
</evidence>
<dbReference type="HOGENOM" id="CLU_802742_0_0_1"/>
<dbReference type="EnsemblProtists" id="EOD21723">
    <property type="protein sequence ID" value="EOD21723"/>
    <property type="gene ID" value="EMIHUDRAFT_435688"/>
</dbReference>
<organism evidence="3 4">
    <name type="scientific">Emiliania huxleyi (strain CCMP1516)</name>
    <dbReference type="NCBI Taxonomy" id="280463"/>
    <lineage>
        <taxon>Eukaryota</taxon>
        <taxon>Haptista</taxon>
        <taxon>Haptophyta</taxon>
        <taxon>Prymnesiophyceae</taxon>
        <taxon>Isochrysidales</taxon>
        <taxon>Noelaerhabdaceae</taxon>
        <taxon>Emiliania</taxon>
    </lineage>
</organism>
<dbReference type="KEGG" id="ehx:EMIHUDRAFT_435688"/>
<feature type="domain" description="JmjC" evidence="2">
    <location>
        <begin position="164"/>
        <end position="305"/>
    </location>
</feature>
<name>A0A0D3JDY8_EMIH1</name>
<feature type="chain" id="PRO_5044291400" description="JmjC domain-containing protein" evidence="1">
    <location>
        <begin position="19"/>
        <end position="346"/>
    </location>
</feature>
<dbReference type="PROSITE" id="PS51257">
    <property type="entry name" value="PROKAR_LIPOPROTEIN"/>
    <property type="match status" value="1"/>
</dbReference>
<dbReference type="PaxDb" id="2903-EOD21723"/>
<dbReference type="SUPFAM" id="SSF51197">
    <property type="entry name" value="Clavaminate synthase-like"/>
    <property type="match status" value="1"/>
</dbReference>
<feature type="signal peptide" evidence="1">
    <location>
        <begin position="1"/>
        <end position="18"/>
    </location>
</feature>
<reference evidence="3" key="2">
    <citation type="submission" date="2024-10" db="UniProtKB">
        <authorList>
            <consortium name="EnsemblProtists"/>
        </authorList>
    </citation>
    <scope>IDENTIFICATION</scope>
</reference>